<proteinExistence type="inferred from homology"/>
<evidence type="ECO:0000256" key="1">
    <source>
        <dbReference type="ARBA" id="ARBA00004117"/>
    </source>
</evidence>
<keyword evidence="10" id="KW-0966">Cell projection</keyword>
<dbReference type="InterPro" id="IPR001444">
    <property type="entry name" value="Flag_bb_rod_N"/>
</dbReference>
<dbReference type="AlphaFoldDB" id="A0A495VNA3"/>
<dbReference type="PANTHER" id="PTHR30435:SF1">
    <property type="entry name" value="FLAGELLAR HOOK PROTEIN FLGE"/>
    <property type="match status" value="1"/>
</dbReference>
<evidence type="ECO:0000259" key="8">
    <source>
        <dbReference type="Pfam" id="PF07559"/>
    </source>
</evidence>
<protein>
    <recommendedName>
        <fullName evidence="3 5">Flagellar hook protein FlgE</fullName>
    </recommendedName>
</protein>
<keyword evidence="10" id="KW-0282">Flagellum</keyword>
<dbReference type="InterPro" id="IPR037925">
    <property type="entry name" value="FlgE/F/G-like"/>
</dbReference>
<dbReference type="EMBL" id="RBXP01000018">
    <property type="protein sequence ID" value="RKT50400.1"/>
    <property type="molecule type" value="Genomic_DNA"/>
</dbReference>
<comment type="function">
    <text evidence="5">A flexible structure which links the flagellar filament to the drive apparatus in the basal body.</text>
</comment>
<reference evidence="10 11" key="1">
    <citation type="submission" date="2018-10" db="EMBL/GenBank/DDBJ databases">
        <title>Genomic Encyclopedia of Type Strains, Phase IV (KMG-IV): sequencing the most valuable type-strain genomes for metagenomic binning, comparative biology and taxonomic classification.</title>
        <authorList>
            <person name="Goeker M."/>
        </authorList>
    </citation>
    <scope>NUCLEOTIDE SEQUENCE [LARGE SCALE GENOMIC DNA]</scope>
    <source>
        <strain evidence="10 11">DSM 23841</strain>
    </source>
</reference>
<comment type="subcellular location">
    <subcellularLocation>
        <location evidence="1 5">Bacterial flagellum basal body</location>
    </subcellularLocation>
</comment>
<dbReference type="NCBIfam" id="TIGR03506">
    <property type="entry name" value="FlgEFG_subfam"/>
    <property type="match status" value="2"/>
</dbReference>
<dbReference type="RefSeq" id="WP_121459232.1">
    <property type="nucleotide sequence ID" value="NZ_RBXP01000018.1"/>
</dbReference>
<accession>A0A495VNA3</accession>
<dbReference type="PANTHER" id="PTHR30435">
    <property type="entry name" value="FLAGELLAR PROTEIN"/>
    <property type="match status" value="1"/>
</dbReference>
<gene>
    <name evidence="10" type="ORF">DFR40_2959</name>
</gene>
<evidence type="ECO:0000256" key="5">
    <source>
        <dbReference type="RuleBase" id="RU362116"/>
    </source>
</evidence>
<dbReference type="GO" id="GO:0071978">
    <property type="term" value="P:bacterial-type flagellum-dependent swarming motility"/>
    <property type="evidence" value="ECO:0007669"/>
    <property type="project" value="TreeGrafter"/>
</dbReference>
<evidence type="ECO:0000256" key="3">
    <source>
        <dbReference type="ARBA" id="ARBA00019015"/>
    </source>
</evidence>
<dbReference type="OrthoDB" id="8578401at2"/>
<evidence type="ECO:0000256" key="2">
    <source>
        <dbReference type="ARBA" id="ARBA00009677"/>
    </source>
</evidence>
<feature type="domain" description="Flagellar basal-body/hook protein C-terminal" evidence="7">
    <location>
        <begin position="454"/>
        <end position="497"/>
    </location>
</feature>
<dbReference type="InterPro" id="IPR011491">
    <property type="entry name" value="FlgE_D2"/>
</dbReference>
<name>A0A495VNA3_9RHOO</name>
<dbReference type="Pfam" id="PF07559">
    <property type="entry name" value="FlgE_D2"/>
    <property type="match status" value="1"/>
</dbReference>
<comment type="similarity">
    <text evidence="2 5">Belongs to the flagella basal body rod proteins family.</text>
</comment>
<evidence type="ECO:0000256" key="4">
    <source>
        <dbReference type="ARBA" id="ARBA00023143"/>
    </source>
</evidence>
<dbReference type="Proteomes" id="UP000270626">
    <property type="component" value="Unassembled WGS sequence"/>
</dbReference>
<feature type="domain" description="Flagellar basal body rod protein N-terminal" evidence="6">
    <location>
        <begin position="6"/>
        <end position="33"/>
    </location>
</feature>
<comment type="caution">
    <text evidence="10">The sequence shown here is derived from an EMBL/GenBank/DDBJ whole genome shotgun (WGS) entry which is preliminary data.</text>
</comment>
<evidence type="ECO:0000313" key="11">
    <source>
        <dbReference type="Proteomes" id="UP000270626"/>
    </source>
</evidence>
<evidence type="ECO:0000259" key="6">
    <source>
        <dbReference type="Pfam" id="PF00460"/>
    </source>
</evidence>
<evidence type="ECO:0000313" key="10">
    <source>
        <dbReference type="EMBL" id="RKT50400.1"/>
    </source>
</evidence>
<feature type="domain" description="Flagellar hook protein FlgE D2" evidence="8">
    <location>
        <begin position="257"/>
        <end position="379"/>
    </location>
</feature>
<dbReference type="SUPFAM" id="SSF117143">
    <property type="entry name" value="Flagellar hook protein flgE"/>
    <property type="match status" value="1"/>
</dbReference>
<organism evidence="10 11">
    <name type="scientific">Azonexus fungiphilus</name>
    <dbReference type="NCBI Taxonomy" id="146940"/>
    <lineage>
        <taxon>Bacteria</taxon>
        <taxon>Pseudomonadati</taxon>
        <taxon>Pseudomonadota</taxon>
        <taxon>Betaproteobacteria</taxon>
        <taxon>Rhodocyclales</taxon>
        <taxon>Azonexaceae</taxon>
        <taxon>Azonexus</taxon>
    </lineage>
</organism>
<feature type="domain" description="Flagellar hook protein FlgE/F/G-like D1" evidence="9">
    <location>
        <begin position="84"/>
        <end position="144"/>
    </location>
</feature>
<dbReference type="Pfam" id="PF00460">
    <property type="entry name" value="Flg_bb_rod"/>
    <property type="match status" value="1"/>
</dbReference>
<sequence length="498" mass="51216">MAFQQALSGLNVAGKAIDVTSHNIANASTVGYKASSAHFADVYAASLNGSGASQIGIGVNLAAVQQQFTQGNITATNNPLDISINGAGFFRMDSNGAVTFTRSGQFHLDKSGYIINDQNMRLTGYPAQAGIVVPSTPQPLQISASDLAPVATGTNVASSFRGVKANVQLDARSTTPEVTWADAAVPTGANVATNVTANGGTAAQATAASTAYDAAIAGSQTQAQAAQAAYDAVIAAGGSVLSATAARTAGMSGANYSPDPQSYNYSTALSIFDTLGNAHTLTMFFEKTTASGEWDVHFTVDGTSNDYVTVTPAGTLTFDTLGQIASGNPMSLQIDLNNVMGALGKTNGADPVMSFDIDFTGTTQFGNSFGTNRLEQDGYTAGNLIGLSVGSDGIILGRYSNGQTFAQGQVVLANFTNPNGLQSQGNNQWTESSDSGPALIGAPKTSSLGVLSSSTVEESNVDLTSELVNLITNQRNYQANAQSIKTQDQVLQTLVNLR</sequence>
<dbReference type="InterPro" id="IPR020013">
    <property type="entry name" value="Flagellar_FlgE/F/G"/>
</dbReference>
<dbReference type="InterPro" id="IPR037058">
    <property type="entry name" value="Falgellar_hook_FlgE_sf"/>
</dbReference>
<dbReference type="Pfam" id="PF06429">
    <property type="entry name" value="Flg_bbr_C"/>
    <property type="match status" value="1"/>
</dbReference>
<evidence type="ECO:0000259" key="9">
    <source>
        <dbReference type="Pfam" id="PF22692"/>
    </source>
</evidence>
<keyword evidence="4 5" id="KW-0975">Bacterial flagellum</keyword>
<evidence type="ECO:0000259" key="7">
    <source>
        <dbReference type="Pfam" id="PF06429"/>
    </source>
</evidence>
<dbReference type="Gene3D" id="2.60.98.20">
    <property type="entry name" value="Flagellar hook protein FlgE"/>
    <property type="match status" value="1"/>
</dbReference>
<keyword evidence="10" id="KW-0969">Cilium</keyword>
<keyword evidence="11" id="KW-1185">Reference proteome</keyword>
<dbReference type="Pfam" id="PF22692">
    <property type="entry name" value="LlgE_F_G_D1"/>
    <property type="match status" value="1"/>
</dbReference>
<dbReference type="GO" id="GO:0009424">
    <property type="term" value="C:bacterial-type flagellum hook"/>
    <property type="evidence" value="ECO:0007669"/>
    <property type="project" value="TreeGrafter"/>
</dbReference>
<dbReference type="InterPro" id="IPR053967">
    <property type="entry name" value="LlgE_F_G-like_D1"/>
</dbReference>
<dbReference type="InterPro" id="IPR010930">
    <property type="entry name" value="Flg_bb/hook_C_dom"/>
</dbReference>
<dbReference type="GO" id="GO:0009425">
    <property type="term" value="C:bacterial-type flagellum basal body"/>
    <property type="evidence" value="ECO:0007669"/>
    <property type="project" value="UniProtKB-SubCell"/>
</dbReference>
<dbReference type="GO" id="GO:0005829">
    <property type="term" value="C:cytosol"/>
    <property type="evidence" value="ECO:0007669"/>
    <property type="project" value="TreeGrafter"/>
</dbReference>